<reference evidence="2 3" key="1">
    <citation type="submission" date="2019-12" db="EMBL/GenBank/DDBJ databases">
        <title>Isolation and characterization of three novel carbon monoxide-oxidizing members of Halobacteria from salione crusts and soils.</title>
        <authorList>
            <person name="Myers M.R."/>
            <person name="King G.M."/>
        </authorList>
    </citation>
    <scope>NUCLEOTIDE SEQUENCE [LARGE SCALE GENOMIC DNA]</scope>
    <source>
        <strain evidence="2 3">PCN9</strain>
    </source>
</reference>
<dbReference type="OrthoDB" id="330648at2157"/>
<feature type="region of interest" description="Disordered" evidence="1">
    <location>
        <begin position="1"/>
        <end position="74"/>
    </location>
</feature>
<gene>
    <name evidence="2" type="ORF">GRX66_01410</name>
</gene>
<dbReference type="Proteomes" id="UP000471521">
    <property type="component" value="Unassembled WGS sequence"/>
</dbReference>
<dbReference type="EMBL" id="WUUU01000003">
    <property type="protein sequence ID" value="MXR19326.1"/>
    <property type="molecule type" value="Genomic_DNA"/>
</dbReference>
<feature type="compositionally biased region" description="Basic and acidic residues" evidence="1">
    <location>
        <begin position="24"/>
        <end position="37"/>
    </location>
</feature>
<name>A0A6B0SFC5_9EURY</name>
<evidence type="ECO:0000256" key="1">
    <source>
        <dbReference type="SAM" id="MobiDB-lite"/>
    </source>
</evidence>
<keyword evidence="3" id="KW-1185">Reference proteome</keyword>
<sequence>MKDADEVTDPLHEITVRTQPTAERLSERRETDSRTTRESCFSWLNEFGRDPQEAEGDARSTRIDSASRRTFPNL</sequence>
<organism evidence="2 3">
    <name type="scientific">Halobacterium bonnevillei</name>
    <dbReference type="NCBI Taxonomy" id="2692200"/>
    <lineage>
        <taxon>Archaea</taxon>
        <taxon>Methanobacteriati</taxon>
        <taxon>Methanobacteriota</taxon>
        <taxon>Stenosarchaea group</taxon>
        <taxon>Halobacteria</taxon>
        <taxon>Halobacteriales</taxon>
        <taxon>Halobacteriaceae</taxon>
        <taxon>Halobacterium</taxon>
    </lineage>
</organism>
<feature type="compositionally biased region" description="Basic and acidic residues" evidence="1">
    <location>
        <begin position="1"/>
        <end position="15"/>
    </location>
</feature>
<evidence type="ECO:0000313" key="3">
    <source>
        <dbReference type="Proteomes" id="UP000471521"/>
    </source>
</evidence>
<dbReference type="AlphaFoldDB" id="A0A6B0SFC5"/>
<protein>
    <submittedName>
        <fullName evidence="2">Uncharacterized protein</fullName>
    </submittedName>
</protein>
<evidence type="ECO:0000313" key="2">
    <source>
        <dbReference type="EMBL" id="MXR19326.1"/>
    </source>
</evidence>
<dbReference type="RefSeq" id="WP_159524912.1">
    <property type="nucleotide sequence ID" value="NZ_WUUU01000003.1"/>
</dbReference>
<comment type="caution">
    <text evidence="2">The sequence shown here is derived from an EMBL/GenBank/DDBJ whole genome shotgun (WGS) entry which is preliminary data.</text>
</comment>
<proteinExistence type="predicted"/>
<accession>A0A6B0SFC5</accession>
<feature type="compositionally biased region" description="Basic and acidic residues" evidence="1">
    <location>
        <begin position="47"/>
        <end position="67"/>
    </location>
</feature>